<evidence type="ECO:0000313" key="2">
    <source>
        <dbReference type="EMBL" id="AWI25241.1"/>
    </source>
</evidence>
<dbReference type="Pfam" id="PF01476">
    <property type="entry name" value="LysM"/>
    <property type="match status" value="1"/>
</dbReference>
<dbReference type="PROSITE" id="PS51782">
    <property type="entry name" value="LYSM"/>
    <property type="match status" value="1"/>
</dbReference>
<sequence length="3636" mass="399438">MNNENTTTTIDTTSLFDLCLRLITKQEKANEDVFASFEKELKEFLAKEENAEIRLFFGYSNDIGQRATSIWIMNRLISYFPDEARTIRIIYDIYPGEDADPDPSAQKRFARAMKVLIPRITVDDVIEAKTFDLTEKITLKFVSYDPSQEAPFDPPLPDDNCLFGISGGFNDTSNLTEALKVDQLIALAPYQFTKNSALNTIFTSEKTKEDDKDGTLLGPKYNYNGTEIEKDEEGKPITGYYGESFTRRAYYMPTPERVEEEWKIFEEASPEKYALLEEILALRKSTADPIEVMPLSYRTGRIVCTNRELLFNLTSGLFKMKRVRKDNHLKNTCSVVVVFDGPGYSTSGKPNKDFENFEKLISKGFASLPRLNARIASLRPFYKSNYSVVSTNDPEGTLETKVNEVGPDGIVIVNLGSVPLYVANYMGTAAADLPPVFEGEINAGMFLNSGKAFLHLVSSDLDTSGDDDMAEAAIDVNQLYPTIPLDAPASPIANKCHADALGMSINFSQWNALLQSKIPAPDEVIGNFLYEACTPDLDEGVFEYFKGLGDFFHKPENDKLMMGLMPALAKKEEGMTLKDLYEKVKEEDPLKLIPDVIAKGNIFNYFSEIVKDKTFVIDNPVVTTEKDEDDEITEIKITGTSDSYGLEKELPVTLVFTSEFDDLHLEFNGDMINEPMTLPGVSWFGISEVKVASKTYNADMPGTGTVGGRISVLPDIVFSMDYPVQANTWVFHALLESRPGLSTLVRLCKGDDIISSLPPPMKTFLDLGVDTVDVCYNSDTKTLEYISLSISSSTPWRILPMLALNKIGLEATIALPASAAKREVNYSITGNFQIGEEGTENGLVSVTASMPGLQISGGLESGSELYLRDLLRVFVKGIGTDGFDSRFTQFSFLADPTRSTYNISGTLEANWSLFSIGTYGVVLKEVSANFEYLNANTTGGISGVIELQAAKEGVDSAVLNVSAEHPEADAGWLFKGELADGGQIDVRSLLENFLGFAILPDGALITVNSLSASFNSKTKDYSFQVSVDWGNIFGPDIQINLSDTTLYIESEDGTRTGYITADASFAGVKMKFRYDFTNETGKQNKITFIIFDIKSTLTVGTPPYVLEVSPQNKSVGDIATFLVNAAAPGSGISLTAPWDVMNSISLDGFKFKVDFTGKTVGFTYPVNVNLGFVDITNIGLTYSFSTTGPSNVASKKIEVALEGSFLGQAMAPPWDMLKPDDAPKVPGKGNKEFELQFLGIGQRVGINMDSPSTVKEAVGNMMKAFKTPPQKEGVLVFDPSANWLVGTRFVILEMVNIDAVFYDPVLYGLGINVTGGKFEGLEFEILYKKVNDNIGVYQILLALPAYIRQMEFGALSITLPNVGVWIYTNGDFKLDFGFPANGNFDGSFGIQFLPFTGAGGFYFGMLSTQTAPQLPSDYNPKCGDFNPVIVFGIGLRMGIGKSINKGILKAELSLAIQGIIEGTLAFFNAYPAASQQLLTSGNAVALKDSNDRTLYYYVQGQISIVGRIYGEINFAIISASLEITVTLSVRAVIEAYQAMLVNFSANVSVSLSVSINLGLFSISIGMSFNATISESFTLGEYNPDSPWNCSRQLYSRRPQLLSLTEDRPCPEVPVKMNWQPVYTNEGAPPKPIELYFATQFTVTSDANLQTHNSTKNPRGVAMLYIRSSASAENDIPPFTVLSRGILTWVLNAFYNKDVSHPTEKDVLDTTILLTDLQDIYCYLSQDTFDGAAEPFTYEQLIGFLSNYFKFSVALPPEATTGGDTVQTGIFPMFPLLSLVTPKGITDFGNNASIQFTVDELTQIKNYFRQLAGRSNTQMLSGNEDPTTQSLAHYIFLDYFRMIAKAAVQDAIDKMNALPHEVSAKMDLAGLVGIYPESGISIGELAFANRLREINPGTKLRVNGAKHIVRKGDTHEKIARQYGFNDRNLLQSFSANKLIQGKALELPVFLHKAQKRDSLRNVASQYGLDVKEFALENHNVKGLFVPGKRILFPFVDKINAGQLLDLMVEQKVFDNISGLSARVMLQGLRPLSPADSVFKGLPTAFYNLSLQQFDATGMSENSVIALRITDENPLEWLTLDNGVNINFPVTIEVVKFITDLSTASFAPSLTGPSALPLARLRPKNFTLATQIAWDKPDAGQSDAVSPSIWPLSAELIQLLQSGKQPLPSLSLFVQVQETENSTPPPVPIPDPVWGMKLDVRLSRVPGADKTMYQLIGVGQADSSLLENLLTYHALIGGDVINGISVLYAPEPAKTGQTEPPTGLVSDAADEVSLFIAQANLSTVSHPPSLLFKAQNKLAHKGLVGQTEIEFLKLLWECSITGTGGFFLYYAASDGKTLPDFLFNDNPVASVTILVSLNVPNGIPGFVNTAVLNQTIDTAHEVLFAQASFEHTKGYTMSADETLHSLTEKFHININRIAKKNPGLQLTHLQNLRIPAHGYRLKKEDSLGSIAKHHGISVKELMNMNLQNSSWKPAHGTVITLPATQFTYHKPYALKSLARLFKTTKEAILHANRHVPGLIVSPLTFDNSIEEKISIAPAGSTGFTMDRQDPSLVTDPNQKQLLELYNLLEYKIANQGIFKGSNPAIPAGPSDDEMPKLHGIDRPFGPPALNADDWKYKSIFPVYPFVKTVAVVIDESLPNPADNPYLAIYGLVQQEVTISFSWNDIFGNTLNADADPSATWPDLSIPLGYTDAIIGLAQWRNMLPGYTVSSDGGTPSLNINFRFLADRYTGIADADARMKNAKTDMGLYQSIYFQLVQDDAKIAVATTMDAPILKATFTEDPKTTLLNYVGSIYSFLRQVADGGTDIPAPADIQISWAIADLNPANVFLFTVSLTITRELDLVSDEFKDELNCSTVTSIIKPDLEEKQKSDLLLEVKKPLSLAEFATDFQKAFPQLKVLTGPPANSKSDDEIWIARFSKSENGIWMGFTNPGTPNYYAVKPLSVNLLSNPSLPIYRYTTGQFIGSSPTAPKAFNSIDIELQGAAFLAAVDLFLSAKYVVNAWLAEVDAVAPGIDPCSTDSPYNTIINAKRDLAAAIASHLGPVFKDEVSNTSLAEAKKSLEQELLVQLSNAYSINTVVQFDACVQGNTGKPANLYGKPVDSNEGGSSNVPYALSTSKIAIPTTLENSCMQQDSGNQNLTFMFSATNPDVNPYMDLSLDYIISAMEVNISEVPGIDKYTASDWLSFVLPFKVTDLSTSLGNLSVPVPLRAYPTPPSVLSQEAISEKDQLLKSPVRTPLKDTEDLARAKEWTYSYTYDYRGAGQDTIDSRVVTNTVKNQMFFAKEGSDPDLFTALMQFSSAYPAIQADLNQFLLRKGDQHNALTALQSLAWLICRVAKAWKTWGNDSMMYARGLGGSNTYDFRIRQEEFKRPGAPADELPCLMVIVSSDNAGVSFPIINIDGYKATDPGINAIGSKSYIYVDEDGQFLSYEKGLSITKKTILLSQPFDIMQEENAIGGISIIRNLDLGGNREVSDDFIYRTPLISIINPSNPLLHPAIDINVAEFSDGNNPMNVFISNFMKQLFDKIDDGQLRRITFGASYSYELVARNSDPNHAMRVNVPVMLTTAYDFRISSDYNTDDDQSFVYKVAENLTGWFKMFEPNKEDGQFDFKVSVYSSLTDSNLPVLTLDMLYLKINVITDL</sequence>
<gene>
    <name evidence="2" type="ORF">HYN49_04655</name>
</gene>
<dbReference type="SMART" id="SM00257">
    <property type="entry name" value="LysM"/>
    <property type="match status" value="4"/>
</dbReference>
<evidence type="ECO:0000313" key="3">
    <source>
        <dbReference type="Proteomes" id="UP000244937"/>
    </source>
</evidence>
<dbReference type="InterPro" id="IPR018392">
    <property type="entry name" value="LysM"/>
</dbReference>
<dbReference type="OrthoDB" id="8248741at2"/>
<evidence type="ECO:0000259" key="1">
    <source>
        <dbReference type="PROSITE" id="PS51782"/>
    </source>
</evidence>
<organism evidence="2 3">
    <name type="scientific">Flavobacterium pallidum</name>
    <dbReference type="NCBI Taxonomy" id="2172098"/>
    <lineage>
        <taxon>Bacteria</taxon>
        <taxon>Pseudomonadati</taxon>
        <taxon>Bacteroidota</taxon>
        <taxon>Flavobacteriia</taxon>
        <taxon>Flavobacteriales</taxon>
        <taxon>Flavobacteriaceae</taxon>
        <taxon>Flavobacterium</taxon>
    </lineage>
</organism>
<proteinExistence type="predicted"/>
<feature type="domain" description="LysM" evidence="1">
    <location>
        <begin position="2435"/>
        <end position="2479"/>
    </location>
</feature>
<name>A0A2S1SFU3_9FLAO</name>
<dbReference type="CDD" id="cd00118">
    <property type="entry name" value="LysM"/>
    <property type="match status" value="1"/>
</dbReference>
<keyword evidence="3" id="KW-1185">Reference proteome</keyword>
<dbReference type="EMBL" id="CP029187">
    <property type="protein sequence ID" value="AWI25241.1"/>
    <property type="molecule type" value="Genomic_DNA"/>
</dbReference>
<reference evidence="2 3" key="1">
    <citation type="submission" date="2018-05" db="EMBL/GenBank/DDBJ databases">
        <title>Genome sequencing of Flavobacterium sp. HYN0049.</title>
        <authorList>
            <person name="Yi H."/>
            <person name="Baek C."/>
        </authorList>
    </citation>
    <scope>NUCLEOTIDE SEQUENCE [LARGE SCALE GENOMIC DNA]</scope>
    <source>
        <strain evidence="2 3">HYN0049</strain>
    </source>
</reference>
<accession>A0A2S1SFU3</accession>
<dbReference type="RefSeq" id="WP_108903035.1">
    <property type="nucleotide sequence ID" value="NZ_CP029187.1"/>
</dbReference>
<protein>
    <recommendedName>
        <fullName evidence="1">LysM domain-containing protein</fullName>
    </recommendedName>
</protein>
<dbReference type="Proteomes" id="UP000244937">
    <property type="component" value="Chromosome"/>
</dbReference>
<dbReference type="KEGG" id="fpal:HYN49_04655"/>